<reference evidence="2 3" key="1">
    <citation type="submission" date="2020-02" db="EMBL/GenBank/DDBJ databases">
        <title>Out from the shadows clarifying the taxonomy of the family Cryomorphaceae and related taxa by utilizing the GTDB taxonomic framework.</title>
        <authorList>
            <person name="Bowman J.P."/>
        </authorList>
    </citation>
    <scope>NUCLEOTIDE SEQUENCE [LARGE SCALE GENOMIC DNA]</scope>
    <source>
        <strain evidence="2 3">QSSC 1-22</strain>
    </source>
</reference>
<evidence type="ECO:0000256" key="1">
    <source>
        <dbReference type="SAM" id="MobiDB-lite"/>
    </source>
</evidence>
<comment type="caution">
    <text evidence="2">The sequence shown here is derived from an EMBL/GenBank/DDBJ whole genome shotgun (WGS) entry which is preliminary data.</text>
</comment>
<dbReference type="Proteomes" id="UP000486602">
    <property type="component" value="Unassembled WGS sequence"/>
</dbReference>
<feature type="region of interest" description="Disordered" evidence="1">
    <location>
        <begin position="1213"/>
        <end position="1232"/>
    </location>
</feature>
<name>A0A7K3WX37_9FLAO</name>
<evidence type="ECO:0000313" key="2">
    <source>
        <dbReference type="EMBL" id="NEN25412.1"/>
    </source>
</evidence>
<keyword evidence="3" id="KW-1185">Reference proteome</keyword>
<proteinExistence type="predicted"/>
<protein>
    <submittedName>
        <fullName evidence="2">Uncharacterized protein</fullName>
    </submittedName>
</protein>
<evidence type="ECO:0000313" key="3">
    <source>
        <dbReference type="Proteomes" id="UP000486602"/>
    </source>
</evidence>
<sequence length="1352" mass="159315">MTYDQEEKFKELIQYISTHTINKDTNRIDQKAKDEDLKWNASLFLAKSIHLAEIREQELIIEQFNQFKKDYELRSETHIDTSVLFQKDWLRNILGIVKIAGTVSSACYEFKKISDYYYELDFIFNYLNKNPDASKNLTRELISHEKERYEADNDLSLNIEWTINQLTPHRNNNNEKALEINPYYSSFLSHWEEFKFLSAYKDRISSSENKGLKIAKKDLGNLHKSFKQFYSKTPSIATLIGQKLFKAEGGFYYLDLHNVDISYWSTLGDPISAGYWQCLVEDISFINDEDRVKKFLHQIFYFGWHSDFLNHTTAASKKRFLDAACTLLIVEPDLNGIDSEFKKVSIDGSFGSSETRLLFHDREVYDDFTLNNTDHFELFESLDNWEEKANTTFLYGQRSREDITFLIKVIITHDYEVERKETKDDDNPEIHYYKIVFKLLEESLTKPFLFWNIKCFVIMCRREFIPHLIKHSSYTSLAFQFIDRIGEYLPHEDKEKIHKVIWVKSIELAIYTIRSVVQKGIASKLIFQIFRQLNSKKYNIPYNRQKLTENLSRKEREEKEKAVLNLIEDSPLHNQTLHGGSGRNQFLIPELFNELTKLFIDLLSKPKYNNGTISFPMLQWDGISWLMKCGTYWKYKTHFEINPPDVDTLTNSFFQLYIDRIEVTEIKKYNFFEMKEEKGLPLWSEKIERLEYIEWIYPIYWIHAQGNLGSFLSPKFPFKTSIEEDYREWNGFVIDKLRTHIGVLLQVLRQLVIPSIPFGLERAKLQEIKLRIEQQIIDYLNQHIKNIPGKGRVDLFNYNKERAFQRSEKEALLPQVARALNWFSKKEQIIQAIIETQDIVKILTIAKWITSAGVKNKLIEKIKQSDIKTFLEETHWIPEIQQALLEISNYPQLILQINQVVEFWKKKVSKKSREYEIQLYQTKMLLAYFDNDEERLDTINEPDSRNHSPSELSNGDYKQFYRGLLRLKDSPEFSYSIFSKLSMKYPQYDSLALNRMAAKINIADESKDLKIYKEALEEWEVYALQVNINKEEDLGSTFITNKLYILLKQGDYDELDSFYSKLEMPYQMLPDVLTVKVESLIGRERKKIEEASVLLEEAENYHQFLGAGENEFIEALKVKVGDIDDVELLISYYSRIFNSSPEKLIEILPQDLNGQRQLQTFIMTEIAGAAKMMLDKIVSLSDIKSEDKYNDVIQLLLNAKMNPWGWFITDQSRGGYSDSQNKSKKRQPGERDLKISNKKGTFSVCEAFIYRRPATAKRHLKKIFDYYHQRDNLHILIYDLGDSIQAGINWTKYLNSILPETDYPNEFKYISSKDVSIDFGHKNSAIKIAQSIHEGDMTLYHIFVNLNYNVNN</sequence>
<gene>
    <name evidence="2" type="ORF">G3O08_18095</name>
</gene>
<organism evidence="2 3">
    <name type="scientific">Cryomorpha ignava</name>
    <dbReference type="NCBI Taxonomy" id="101383"/>
    <lineage>
        <taxon>Bacteria</taxon>
        <taxon>Pseudomonadati</taxon>
        <taxon>Bacteroidota</taxon>
        <taxon>Flavobacteriia</taxon>
        <taxon>Flavobacteriales</taxon>
        <taxon>Cryomorphaceae</taxon>
        <taxon>Cryomorpha</taxon>
    </lineage>
</organism>
<dbReference type="EMBL" id="JAAGVY010000052">
    <property type="protein sequence ID" value="NEN25412.1"/>
    <property type="molecule type" value="Genomic_DNA"/>
</dbReference>
<dbReference type="RefSeq" id="WP_163286868.1">
    <property type="nucleotide sequence ID" value="NZ_JAAGVY010000052.1"/>
</dbReference>
<accession>A0A7K3WX37</accession>